<dbReference type="RefSeq" id="WP_254160867.1">
    <property type="nucleotide sequence ID" value="NZ_JAHESF010000003.1"/>
</dbReference>
<feature type="transmembrane region" description="Helical" evidence="6">
    <location>
        <begin position="754"/>
        <end position="773"/>
    </location>
</feature>
<comment type="subcellular location">
    <subcellularLocation>
        <location evidence="1">Cell membrane</location>
        <topology evidence="1">Multi-pass membrane protein</topology>
    </subcellularLocation>
</comment>
<evidence type="ECO:0000256" key="2">
    <source>
        <dbReference type="ARBA" id="ARBA00022475"/>
    </source>
</evidence>
<dbReference type="InterPro" id="IPR050250">
    <property type="entry name" value="Macrolide_Exporter_MacB"/>
</dbReference>
<feature type="transmembrane region" description="Helical" evidence="6">
    <location>
        <begin position="722"/>
        <end position="742"/>
    </location>
</feature>
<dbReference type="GO" id="GO:0022857">
    <property type="term" value="F:transmembrane transporter activity"/>
    <property type="evidence" value="ECO:0007669"/>
    <property type="project" value="TreeGrafter"/>
</dbReference>
<feature type="domain" description="MacB-like periplasmic core" evidence="8">
    <location>
        <begin position="20"/>
        <end position="242"/>
    </location>
</feature>
<feature type="domain" description="ABC3 transporter permease C-terminal" evidence="7">
    <location>
        <begin position="291"/>
        <end position="407"/>
    </location>
</feature>
<proteinExistence type="predicted"/>
<feature type="domain" description="ABC3 transporter permease C-terminal" evidence="7">
    <location>
        <begin position="671"/>
        <end position="784"/>
    </location>
</feature>
<dbReference type="PANTHER" id="PTHR30572:SF18">
    <property type="entry name" value="ABC-TYPE MACROLIDE FAMILY EXPORT SYSTEM PERMEASE COMPONENT 2"/>
    <property type="match status" value="1"/>
</dbReference>
<keyword evidence="3 6" id="KW-0812">Transmembrane</keyword>
<evidence type="ECO:0000313" key="10">
    <source>
        <dbReference type="Proteomes" id="UP001319200"/>
    </source>
</evidence>
<dbReference type="PANTHER" id="PTHR30572">
    <property type="entry name" value="MEMBRANE COMPONENT OF TRANSPORTER-RELATED"/>
    <property type="match status" value="1"/>
</dbReference>
<dbReference type="InterPro" id="IPR025857">
    <property type="entry name" value="MacB_PCD"/>
</dbReference>
<comment type="caution">
    <text evidence="9">The sequence shown here is derived from an EMBL/GenBank/DDBJ whole genome shotgun (WGS) entry which is preliminary data.</text>
</comment>
<feature type="transmembrane region" description="Helical" evidence="6">
    <location>
        <begin position="331"/>
        <end position="359"/>
    </location>
</feature>
<dbReference type="EMBL" id="JAHESF010000003">
    <property type="protein sequence ID" value="MBT1695995.1"/>
    <property type="molecule type" value="Genomic_DNA"/>
</dbReference>
<accession>A0AAP2GMP7</accession>
<dbReference type="Pfam" id="PF12704">
    <property type="entry name" value="MacB_PCD"/>
    <property type="match status" value="2"/>
</dbReference>
<reference evidence="9 10" key="1">
    <citation type="submission" date="2021-05" db="EMBL/GenBank/DDBJ databases">
        <title>A Polyphasic approach of four new species of the genus Ohtaekwangia: Ohtaekwangia histidinii sp. nov., Ohtaekwangia cretensis sp. nov., Ohtaekwangia indiensis sp. nov., Ohtaekwangia reichenbachii sp. nov. from diverse environment.</title>
        <authorList>
            <person name="Octaviana S."/>
        </authorList>
    </citation>
    <scope>NUCLEOTIDE SEQUENCE [LARGE SCALE GENOMIC DNA]</scope>
    <source>
        <strain evidence="9 10">PWU4</strain>
    </source>
</reference>
<evidence type="ECO:0000256" key="1">
    <source>
        <dbReference type="ARBA" id="ARBA00004651"/>
    </source>
</evidence>
<evidence type="ECO:0000256" key="5">
    <source>
        <dbReference type="ARBA" id="ARBA00023136"/>
    </source>
</evidence>
<keyword evidence="4 6" id="KW-1133">Transmembrane helix</keyword>
<dbReference type="InterPro" id="IPR003838">
    <property type="entry name" value="ABC3_permease_C"/>
</dbReference>
<evidence type="ECO:0000256" key="4">
    <source>
        <dbReference type="ARBA" id="ARBA00022989"/>
    </source>
</evidence>
<sequence>MFKSYLKVAIRNIIKYKYFSIVNVLGLSLGMSFSLLLITFYIFISSFDDFHTKKENIYRVISTLQKKTADPKDFASAPAALAKSLQDRSAGIREIVRINTSFGGDIVSNKLNLPVRGYYADANFFKVFDFEMMQGNPATALSEPNSMVLTESMAKKIDATGNLLGHTVEIEGVGNFEVTGVIRDQNRTHLQFETLVSFSTLSAAVRGEESDPNQWVSFRGQYLYVLLNDAVTAGQLQQSLDRISHDVSDPSQQAKVSFKLQALGDITPGPDLEDATAPDTDTTLLVVFGTICLLILLPACFNYANISIARALKRSKEIGLRKTMGGARIQIFIQFTIETIAITVIALAGGILIFMVIAPEFKSMMMAASWLDLSLTWEAAGIFLLFAIATGLVAGVFPALHFAGLNPIQSLKGQSGSKSLYGVRIRRALIIFQFALSFCFIVSLFVFSRQYRYNLNFNFGFHTENILNVELQGVDPVTFKSEFSRLASVQELSMSSGILGLSYSSTMIREQRGGDSLSVFQHFVDTDYIGNLGLSLLAGRNFPEASLQRERCMVVNEEFLRTWKIATPAEALGKTFVVDGKELEVIGVLKNFNFGPLQVPIKSFILRTDPSQFTYGNVKVASADIQATLALMEKTWNKLSSNRKFEARFHDYDMQRAYDFYWALLKIIGYMGLLAVAISLLGLLGMVVYTTETRIKEVGIRKVLGASETGIVYLLSRDFLKLMLWATGFAVPASLLLFDNFLSAVQYYRVSLNAWDLISSFGVFFSIGIATIASQTWKAAAANPVDTLRHE</sequence>
<protein>
    <submittedName>
        <fullName evidence="9">ABC transporter permease</fullName>
    </submittedName>
</protein>
<organism evidence="9 10">
    <name type="scientific">Chryseosolibacter histidini</name>
    <dbReference type="NCBI Taxonomy" id="2782349"/>
    <lineage>
        <taxon>Bacteria</taxon>
        <taxon>Pseudomonadati</taxon>
        <taxon>Bacteroidota</taxon>
        <taxon>Cytophagia</taxon>
        <taxon>Cytophagales</taxon>
        <taxon>Chryseotaleaceae</taxon>
        <taxon>Chryseosolibacter</taxon>
    </lineage>
</organism>
<evidence type="ECO:0000259" key="8">
    <source>
        <dbReference type="Pfam" id="PF12704"/>
    </source>
</evidence>
<feature type="transmembrane region" description="Helical" evidence="6">
    <location>
        <begin position="425"/>
        <end position="447"/>
    </location>
</feature>
<dbReference type="Pfam" id="PF02687">
    <property type="entry name" value="FtsX"/>
    <property type="match status" value="2"/>
</dbReference>
<evidence type="ECO:0000313" key="9">
    <source>
        <dbReference type="EMBL" id="MBT1695995.1"/>
    </source>
</evidence>
<evidence type="ECO:0000259" key="7">
    <source>
        <dbReference type="Pfam" id="PF02687"/>
    </source>
</evidence>
<keyword evidence="5 6" id="KW-0472">Membrane</keyword>
<dbReference type="Proteomes" id="UP001319200">
    <property type="component" value="Unassembled WGS sequence"/>
</dbReference>
<keyword evidence="10" id="KW-1185">Reference proteome</keyword>
<feature type="transmembrane region" description="Helical" evidence="6">
    <location>
        <begin position="21"/>
        <end position="44"/>
    </location>
</feature>
<dbReference type="AlphaFoldDB" id="A0AAP2GMP7"/>
<feature type="transmembrane region" description="Helical" evidence="6">
    <location>
        <begin position="660"/>
        <end position="687"/>
    </location>
</feature>
<name>A0AAP2GMP7_9BACT</name>
<evidence type="ECO:0000256" key="6">
    <source>
        <dbReference type="SAM" id="Phobius"/>
    </source>
</evidence>
<feature type="transmembrane region" description="Helical" evidence="6">
    <location>
        <begin position="284"/>
        <end position="304"/>
    </location>
</feature>
<dbReference type="GO" id="GO:0005886">
    <property type="term" value="C:plasma membrane"/>
    <property type="evidence" value="ECO:0007669"/>
    <property type="project" value="UniProtKB-SubCell"/>
</dbReference>
<evidence type="ECO:0000256" key="3">
    <source>
        <dbReference type="ARBA" id="ARBA00022692"/>
    </source>
</evidence>
<feature type="domain" description="MacB-like periplasmic core" evidence="8">
    <location>
        <begin position="436"/>
        <end position="628"/>
    </location>
</feature>
<gene>
    <name evidence="9" type="ORF">KK083_03845</name>
</gene>
<keyword evidence="2" id="KW-1003">Cell membrane</keyword>
<feature type="transmembrane region" description="Helical" evidence="6">
    <location>
        <begin position="379"/>
        <end position="404"/>
    </location>
</feature>